<dbReference type="PROSITE" id="PS00704">
    <property type="entry name" value="PROK_CO2_ANHYDRASE_1"/>
    <property type="match status" value="1"/>
</dbReference>
<comment type="caution">
    <text evidence="9">The sequence shown here is derived from an EMBL/GenBank/DDBJ whole genome shotgun (WGS) entry which is preliminary data.</text>
</comment>
<dbReference type="CDD" id="cd00884">
    <property type="entry name" value="beta_CA_cladeB"/>
    <property type="match status" value="1"/>
</dbReference>
<dbReference type="InterPro" id="IPR015892">
    <property type="entry name" value="Carbonic_anhydrase_CS"/>
</dbReference>
<organism evidence="9 10">
    <name type="scientific">Microbulbifer celer</name>
    <dbReference type="NCBI Taxonomy" id="435905"/>
    <lineage>
        <taxon>Bacteria</taxon>
        <taxon>Pseudomonadati</taxon>
        <taxon>Pseudomonadota</taxon>
        <taxon>Gammaproteobacteria</taxon>
        <taxon>Cellvibrionales</taxon>
        <taxon>Microbulbiferaceae</taxon>
        <taxon>Microbulbifer</taxon>
    </lineage>
</organism>
<evidence type="ECO:0000313" key="10">
    <source>
        <dbReference type="Proteomes" id="UP001597264"/>
    </source>
</evidence>
<comment type="catalytic activity">
    <reaction evidence="7 8">
        <text>hydrogencarbonate + H(+) = CO2 + H2O</text>
        <dbReference type="Rhea" id="RHEA:10748"/>
        <dbReference type="ChEBI" id="CHEBI:15377"/>
        <dbReference type="ChEBI" id="CHEBI:15378"/>
        <dbReference type="ChEBI" id="CHEBI:16526"/>
        <dbReference type="ChEBI" id="CHEBI:17544"/>
        <dbReference type="EC" id="4.2.1.1"/>
    </reaction>
</comment>
<keyword evidence="6 8" id="KW-0456">Lyase</keyword>
<evidence type="ECO:0000313" key="9">
    <source>
        <dbReference type="EMBL" id="MFD1217838.1"/>
    </source>
</evidence>
<dbReference type="InterPro" id="IPR036874">
    <property type="entry name" value="Carbonic_anhydrase_sf"/>
</dbReference>
<dbReference type="EMBL" id="JBHTLR010000019">
    <property type="protein sequence ID" value="MFD1217838.1"/>
    <property type="molecule type" value="Genomic_DNA"/>
</dbReference>
<comment type="similarity">
    <text evidence="2 8">Belongs to the beta-class carbonic anhydrase family.</text>
</comment>
<keyword evidence="5 8" id="KW-0862">Zinc</keyword>
<name>A0ABW3UA70_9GAMM</name>
<dbReference type="Proteomes" id="UP001597264">
    <property type="component" value="Unassembled WGS sequence"/>
</dbReference>
<dbReference type="PANTHER" id="PTHR11002:SF76">
    <property type="entry name" value="CARBONIC ANHYDRASE"/>
    <property type="match status" value="1"/>
</dbReference>
<dbReference type="PROSITE" id="PS00705">
    <property type="entry name" value="PROK_CO2_ANHYDRASE_2"/>
    <property type="match status" value="1"/>
</dbReference>
<dbReference type="InterPro" id="IPR001765">
    <property type="entry name" value="Carbonic_anhydrase"/>
</dbReference>
<comment type="function">
    <text evidence="8">Reversible hydration of carbon dioxide.</text>
</comment>
<comment type="cofactor">
    <cofactor evidence="1">
        <name>Zn(2+)</name>
        <dbReference type="ChEBI" id="CHEBI:29105"/>
    </cofactor>
</comment>
<accession>A0ABW3UA70</accession>
<proteinExistence type="inferred from homology"/>
<reference evidence="10" key="1">
    <citation type="journal article" date="2019" name="Int. J. Syst. Evol. Microbiol.">
        <title>The Global Catalogue of Microorganisms (GCM) 10K type strain sequencing project: providing services to taxonomists for standard genome sequencing and annotation.</title>
        <authorList>
            <consortium name="The Broad Institute Genomics Platform"/>
            <consortium name="The Broad Institute Genome Sequencing Center for Infectious Disease"/>
            <person name="Wu L."/>
            <person name="Ma J."/>
        </authorList>
    </citation>
    <scope>NUCLEOTIDE SEQUENCE [LARGE SCALE GENOMIC DNA]</scope>
    <source>
        <strain evidence="10">CCUG 54356</strain>
    </source>
</reference>
<keyword evidence="10" id="KW-1185">Reference proteome</keyword>
<dbReference type="GO" id="GO:0004089">
    <property type="term" value="F:carbonate dehydratase activity"/>
    <property type="evidence" value="ECO:0007669"/>
    <property type="project" value="UniProtKB-EC"/>
</dbReference>
<dbReference type="SUPFAM" id="SSF53056">
    <property type="entry name" value="beta-carbonic anhydrase, cab"/>
    <property type="match status" value="1"/>
</dbReference>
<dbReference type="EC" id="4.2.1.1" evidence="3 8"/>
<evidence type="ECO:0000256" key="3">
    <source>
        <dbReference type="ARBA" id="ARBA00012925"/>
    </source>
</evidence>
<keyword evidence="4" id="KW-0479">Metal-binding</keyword>
<dbReference type="InterPro" id="IPR045066">
    <property type="entry name" value="Beta_CA_cladeB"/>
</dbReference>
<evidence type="ECO:0000256" key="5">
    <source>
        <dbReference type="ARBA" id="ARBA00022833"/>
    </source>
</evidence>
<evidence type="ECO:0000256" key="1">
    <source>
        <dbReference type="ARBA" id="ARBA00001947"/>
    </source>
</evidence>
<evidence type="ECO:0000256" key="2">
    <source>
        <dbReference type="ARBA" id="ARBA00006217"/>
    </source>
</evidence>
<dbReference type="SMART" id="SM00947">
    <property type="entry name" value="Pro_CA"/>
    <property type="match status" value="1"/>
</dbReference>
<dbReference type="Pfam" id="PF00484">
    <property type="entry name" value="Pro_CA"/>
    <property type="match status" value="1"/>
</dbReference>
<dbReference type="RefSeq" id="WP_230438952.1">
    <property type="nucleotide sequence ID" value="NZ_CP087715.1"/>
</dbReference>
<evidence type="ECO:0000256" key="7">
    <source>
        <dbReference type="ARBA" id="ARBA00048348"/>
    </source>
</evidence>
<evidence type="ECO:0000256" key="8">
    <source>
        <dbReference type="RuleBase" id="RU003956"/>
    </source>
</evidence>
<evidence type="ECO:0000256" key="4">
    <source>
        <dbReference type="ARBA" id="ARBA00022723"/>
    </source>
</evidence>
<sequence>MEHVINGVAKFQNEVFPEKKAKFSELADGQSPEVLFITCADSRIDPNLVTQTEPGDLFICRNAGNVVPPHSSHTGGITASIEFAVAALGVSHIVICGHTDCGAMKGAIAPENLDTLPHVKEWLGHCRAATEVVRGRHGGELCKDHLDEVTRENVVQQLQHVRTHPSVASGIANGSIQLHGWVYNIGTGEVLCFDEATREFTAMSERYRTIFGEQLAAAEAAAAACDNKA</sequence>
<evidence type="ECO:0000256" key="6">
    <source>
        <dbReference type="ARBA" id="ARBA00023239"/>
    </source>
</evidence>
<dbReference type="PANTHER" id="PTHR11002">
    <property type="entry name" value="CARBONIC ANHYDRASE"/>
    <property type="match status" value="1"/>
</dbReference>
<protein>
    <recommendedName>
        <fullName evidence="3 8">Carbonic anhydrase</fullName>
        <ecNumber evidence="3 8">4.2.1.1</ecNumber>
    </recommendedName>
    <alternativeName>
        <fullName evidence="8">Carbonate dehydratase</fullName>
    </alternativeName>
</protein>
<gene>
    <name evidence="9" type="ORF">ACFQ2X_14620</name>
</gene>
<dbReference type="Gene3D" id="3.40.1050.10">
    <property type="entry name" value="Carbonic anhydrase"/>
    <property type="match status" value="1"/>
</dbReference>